<accession>A0ABR3TSJ2</accession>
<gene>
    <name evidence="2" type="ORF">SLS58_004907</name>
</gene>
<evidence type="ECO:0000313" key="2">
    <source>
        <dbReference type="EMBL" id="KAL1643547.1"/>
    </source>
</evidence>
<proteinExistence type="predicted"/>
<reference evidence="2 3" key="1">
    <citation type="journal article" date="2023" name="Plant Dis.">
        <title>First Report of Diplodia intermedia Causing Canker and Dieback Diseases on Apple Trees in Canada.</title>
        <authorList>
            <person name="Ellouze W."/>
            <person name="Ilyukhin E."/>
            <person name="Sulman M."/>
            <person name="Ali S."/>
        </authorList>
    </citation>
    <scope>NUCLEOTIDE SEQUENCE [LARGE SCALE GENOMIC DNA]</scope>
    <source>
        <strain evidence="2 3">M45-28</strain>
    </source>
</reference>
<protein>
    <recommendedName>
        <fullName evidence="4">Nuclear pore protein</fullName>
    </recommendedName>
</protein>
<evidence type="ECO:0000313" key="3">
    <source>
        <dbReference type="Proteomes" id="UP001521184"/>
    </source>
</evidence>
<evidence type="ECO:0000256" key="1">
    <source>
        <dbReference type="SAM" id="MobiDB-lite"/>
    </source>
</evidence>
<dbReference type="Proteomes" id="UP001521184">
    <property type="component" value="Unassembled WGS sequence"/>
</dbReference>
<feature type="compositionally biased region" description="Acidic residues" evidence="1">
    <location>
        <begin position="377"/>
        <end position="409"/>
    </location>
</feature>
<comment type="caution">
    <text evidence="2">The sequence shown here is derived from an EMBL/GenBank/DDBJ whole genome shotgun (WGS) entry which is preliminary data.</text>
</comment>
<name>A0ABR3TSJ2_9PEZI</name>
<sequence>MNGTSQPSVKYFDPNGDTRLLFNEGKPDEKIFVVSYKTMSLVCDSWDRMLNPNGPFREATQDGPISLPDDDWKGFEILMNIAHLHFNRVPRKINFQQLLSIAVLTEKYGATKIVRPWWREWLKHNKKLVDKPGHEEWLWIAWAFGQDQIFEKLAKKLVLEVGILPVGRITNSAGVVLNANGTRRYFPPGIFESILQVREETLDKLLKVVPNVILGSYQQKTMGDTMCLGSVLTNRACDAMAYGSMIFELQRIGLGPGRRTGREIPWSVTEVADRLQSIKVMAPHGFYKFQGDCFDHTKCSGHEENSIKMFVDVHLSGIPTAVLEQHRRHMQRRREELLGAKINPGRKRKWDETLDEPDEEEAGPTGQGTVAQQDQGVDSESEEANQEGGDDDEDADGGSTEENEGDEVEDGHSQSGDEDGTSENWSGENGENEAHEGDA</sequence>
<feature type="compositionally biased region" description="Polar residues" evidence="1">
    <location>
        <begin position="367"/>
        <end position="376"/>
    </location>
</feature>
<feature type="compositionally biased region" description="Acidic residues" evidence="1">
    <location>
        <begin position="353"/>
        <end position="362"/>
    </location>
</feature>
<dbReference type="EMBL" id="JAKEKT020000027">
    <property type="protein sequence ID" value="KAL1643547.1"/>
    <property type="molecule type" value="Genomic_DNA"/>
</dbReference>
<feature type="region of interest" description="Disordered" evidence="1">
    <location>
        <begin position="336"/>
        <end position="439"/>
    </location>
</feature>
<evidence type="ECO:0008006" key="4">
    <source>
        <dbReference type="Google" id="ProtNLM"/>
    </source>
</evidence>
<keyword evidence="3" id="KW-1185">Reference proteome</keyword>
<organism evidence="2 3">
    <name type="scientific">Diplodia intermedia</name>
    <dbReference type="NCBI Taxonomy" id="856260"/>
    <lineage>
        <taxon>Eukaryota</taxon>
        <taxon>Fungi</taxon>
        <taxon>Dikarya</taxon>
        <taxon>Ascomycota</taxon>
        <taxon>Pezizomycotina</taxon>
        <taxon>Dothideomycetes</taxon>
        <taxon>Dothideomycetes incertae sedis</taxon>
        <taxon>Botryosphaeriales</taxon>
        <taxon>Botryosphaeriaceae</taxon>
        <taxon>Diplodia</taxon>
    </lineage>
</organism>